<dbReference type="SUPFAM" id="SSF52833">
    <property type="entry name" value="Thioredoxin-like"/>
    <property type="match status" value="1"/>
</dbReference>
<evidence type="ECO:0000256" key="8">
    <source>
        <dbReference type="ARBA" id="ARBA00023284"/>
    </source>
</evidence>
<dbReference type="GO" id="GO:0045454">
    <property type="term" value="P:cell redox homeostasis"/>
    <property type="evidence" value="ECO:0007669"/>
    <property type="project" value="TreeGrafter"/>
</dbReference>
<dbReference type="PANTHER" id="PTHR42801:SF4">
    <property type="entry name" value="AHPC_TSA FAMILY PROTEIN"/>
    <property type="match status" value="1"/>
</dbReference>
<evidence type="ECO:0000256" key="2">
    <source>
        <dbReference type="ARBA" id="ARBA00011245"/>
    </source>
</evidence>
<evidence type="ECO:0000256" key="3">
    <source>
        <dbReference type="ARBA" id="ARBA00013017"/>
    </source>
</evidence>
<name>A0A839T3Q5_AZOMA</name>
<keyword evidence="4 14" id="KW-0575">Peroxidase</keyword>
<reference evidence="14 15" key="1">
    <citation type="submission" date="2020-08" db="EMBL/GenBank/DDBJ databases">
        <title>Genomic Encyclopedia of Type Strains, Phase III (KMG-III): the genomes of soil and plant-associated and newly described type strains.</title>
        <authorList>
            <person name="Whitman W."/>
        </authorList>
    </citation>
    <scope>NUCLEOTIDE SEQUENCE [LARGE SCALE GENOMIC DNA]</scope>
    <source>
        <strain evidence="14 15">CECT 4462</strain>
    </source>
</reference>
<dbReference type="Pfam" id="PF00578">
    <property type="entry name" value="AhpC-TSA"/>
    <property type="match status" value="1"/>
</dbReference>
<comment type="similarity">
    <text evidence="10">Belongs to the peroxiredoxin family. BCP/PrxQ subfamily.</text>
</comment>
<evidence type="ECO:0000256" key="4">
    <source>
        <dbReference type="ARBA" id="ARBA00022559"/>
    </source>
</evidence>
<evidence type="ECO:0000256" key="11">
    <source>
        <dbReference type="ARBA" id="ARBA00042639"/>
    </source>
</evidence>
<dbReference type="GO" id="GO:0034599">
    <property type="term" value="P:cellular response to oxidative stress"/>
    <property type="evidence" value="ECO:0007669"/>
    <property type="project" value="TreeGrafter"/>
</dbReference>
<evidence type="ECO:0000256" key="1">
    <source>
        <dbReference type="ARBA" id="ARBA00003330"/>
    </source>
</evidence>
<dbReference type="Gene3D" id="3.40.30.10">
    <property type="entry name" value="Glutaredoxin"/>
    <property type="match status" value="1"/>
</dbReference>
<keyword evidence="8" id="KW-0676">Redox-active center</keyword>
<dbReference type="InterPro" id="IPR050924">
    <property type="entry name" value="Peroxiredoxin_BCP/PrxQ"/>
</dbReference>
<dbReference type="InterPro" id="IPR000866">
    <property type="entry name" value="AhpC/TSA"/>
</dbReference>
<accession>A0A839T3Q5</accession>
<dbReference type="RefSeq" id="WP_183166645.1">
    <property type="nucleotide sequence ID" value="NZ_JACHXI010000009.1"/>
</dbReference>
<comment type="catalytic activity">
    <reaction evidence="12">
        <text>a hydroperoxide + [thioredoxin]-dithiol = an alcohol + [thioredoxin]-disulfide + H2O</text>
        <dbReference type="Rhea" id="RHEA:62620"/>
        <dbReference type="Rhea" id="RHEA-COMP:10698"/>
        <dbReference type="Rhea" id="RHEA-COMP:10700"/>
        <dbReference type="ChEBI" id="CHEBI:15377"/>
        <dbReference type="ChEBI" id="CHEBI:29950"/>
        <dbReference type="ChEBI" id="CHEBI:30879"/>
        <dbReference type="ChEBI" id="CHEBI:35924"/>
        <dbReference type="ChEBI" id="CHEBI:50058"/>
        <dbReference type="EC" id="1.11.1.24"/>
    </reaction>
</comment>
<keyword evidence="5" id="KW-0049">Antioxidant</keyword>
<dbReference type="EC" id="1.11.1.24" evidence="3"/>
<keyword evidence="6 14" id="KW-0560">Oxidoreductase</keyword>
<evidence type="ECO:0000256" key="7">
    <source>
        <dbReference type="ARBA" id="ARBA00023157"/>
    </source>
</evidence>
<dbReference type="Proteomes" id="UP000549250">
    <property type="component" value="Unassembled WGS sequence"/>
</dbReference>
<feature type="domain" description="Thioredoxin" evidence="13">
    <location>
        <begin position="3"/>
        <end position="153"/>
    </location>
</feature>
<evidence type="ECO:0000313" key="15">
    <source>
        <dbReference type="Proteomes" id="UP000549250"/>
    </source>
</evidence>
<dbReference type="PROSITE" id="PS51352">
    <property type="entry name" value="THIOREDOXIN_2"/>
    <property type="match status" value="1"/>
</dbReference>
<keyword evidence="7" id="KW-1015">Disulfide bond</keyword>
<evidence type="ECO:0000256" key="9">
    <source>
        <dbReference type="ARBA" id="ARBA00032824"/>
    </source>
</evidence>
<proteinExistence type="inferred from homology"/>
<sequence length="164" mass="18347">MDVAINNALPNFQAQATSNQLVNLDDFKGKQLVLYFYPKDSTPGCTTEGQGFRDHYAGFQAANTLIFGISRDSLKSHENFRSKQSFPFELISDADEALCQLFGVIKLKKLYGKEYVGIERSTFLIDQSGVLRHEWRGVKVPGHVEAVLDAAKKLHSTVIDPRPI</sequence>
<keyword evidence="15" id="KW-1185">Reference proteome</keyword>
<dbReference type="EMBL" id="JACHXI010000009">
    <property type="protein sequence ID" value="MBB3103728.1"/>
    <property type="molecule type" value="Genomic_DNA"/>
</dbReference>
<dbReference type="FunFam" id="3.40.30.10:FF:000007">
    <property type="entry name" value="Thioredoxin-dependent thiol peroxidase"/>
    <property type="match status" value="1"/>
</dbReference>
<dbReference type="GO" id="GO:0005737">
    <property type="term" value="C:cytoplasm"/>
    <property type="evidence" value="ECO:0007669"/>
    <property type="project" value="TreeGrafter"/>
</dbReference>
<dbReference type="AlphaFoldDB" id="A0A839T3Q5"/>
<comment type="function">
    <text evidence="1">Thiol-specific peroxidase that catalyzes the reduction of hydrogen peroxide and organic hydroperoxides to water and alcohols, respectively. Plays a role in cell protection against oxidative stress by detoxifying peroxides and as sensor of hydrogen peroxide-mediated signaling events.</text>
</comment>
<dbReference type="InterPro" id="IPR013766">
    <property type="entry name" value="Thioredoxin_domain"/>
</dbReference>
<organism evidence="14 15">
    <name type="scientific">Azomonas macrocytogenes</name>
    <name type="common">Azotobacter macrocytogenes</name>
    <dbReference type="NCBI Taxonomy" id="69962"/>
    <lineage>
        <taxon>Bacteria</taxon>
        <taxon>Pseudomonadati</taxon>
        <taxon>Pseudomonadota</taxon>
        <taxon>Gammaproteobacteria</taxon>
        <taxon>Pseudomonadales</taxon>
        <taxon>Pseudomonadaceae</taxon>
        <taxon>Azomonas</taxon>
    </lineage>
</organism>
<evidence type="ECO:0000256" key="12">
    <source>
        <dbReference type="ARBA" id="ARBA00049091"/>
    </source>
</evidence>
<protein>
    <recommendedName>
        <fullName evidence="3">thioredoxin-dependent peroxiredoxin</fullName>
        <ecNumber evidence="3">1.11.1.24</ecNumber>
    </recommendedName>
    <alternativeName>
        <fullName evidence="9">Thioredoxin peroxidase</fullName>
    </alternativeName>
    <alternativeName>
        <fullName evidence="11">Thioredoxin-dependent peroxiredoxin Bcp</fullName>
    </alternativeName>
</protein>
<evidence type="ECO:0000256" key="6">
    <source>
        <dbReference type="ARBA" id="ARBA00023002"/>
    </source>
</evidence>
<dbReference type="GO" id="GO:0008379">
    <property type="term" value="F:thioredoxin peroxidase activity"/>
    <property type="evidence" value="ECO:0007669"/>
    <property type="project" value="TreeGrafter"/>
</dbReference>
<dbReference type="CDD" id="cd03017">
    <property type="entry name" value="PRX_BCP"/>
    <property type="match status" value="1"/>
</dbReference>
<evidence type="ECO:0000256" key="10">
    <source>
        <dbReference type="ARBA" id="ARBA00038489"/>
    </source>
</evidence>
<comment type="caution">
    <text evidence="14">The sequence shown here is derived from an EMBL/GenBank/DDBJ whole genome shotgun (WGS) entry which is preliminary data.</text>
</comment>
<evidence type="ECO:0000259" key="13">
    <source>
        <dbReference type="PROSITE" id="PS51352"/>
    </source>
</evidence>
<dbReference type="InterPro" id="IPR036249">
    <property type="entry name" value="Thioredoxin-like_sf"/>
</dbReference>
<evidence type="ECO:0000256" key="5">
    <source>
        <dbReference type="ARBA" id="ARBA00022862"/>
    </source>
</evidence>
<dbReference type="PANTHER" id="PTHR42801">
    <property type="entry name" value="THIOREDOXIN-DEPENDENT PEROXIDE REDUCTASE"/>
    <property type="match status" value="1"/>
</dbReference>
<gene>
    <name evidence="14" type="ORF">FHR87_002125</name>
</gene>
<comment type="subunit">
    <text evidence="2">Monomer.</text>
</comment>
<evidence type="ECO:0000313" key="14">
    <source>
        <dbReference type="EMBL" id="MBB3103728.1"/>
    </source>
</evidence>